<evidence type="ECO:0000313" key="4">
    <source>
        <dbReference type="Proteomes" id="UP000197468"/>
    </source>
</evidence>
<name>A0A246JI85_9BURK</name>
<feature type="domain" description="FecR protein" evidence="1">
    <location>
        <begin position="122"/>
        <end position="220"/>
    </location>
</feature>
<evidence type="ECO:0008006" key="5">
    <source>
        <dbReference type="Google" id="ProtNLM"/>
    </source>
</evidence>
<evidence type="ECO:0000259" key="2">
    <source>
        <dbReference type="Pfam" id="PF16220"/>
    </source>
</evidence>
<protein>
    <recommendedName>
        <fullName evidence="5">Iron dicitrate transport regulator FecR</fullName>
    </recommendedName>
</protein>
<dbReference type="Pfam" id="PF04773">
    <property type="entry name" value="FecR"/>
    <property type="match status" value="1"/>
</dbReference>
<dbReference type="EMBL" id="NIOF01000002">
    <property type="protein sequence ID" value="OWQ92282.1"/>
    <property type="molecule type" value="Genomic_DNA"/>
</dbReference>
<dbReference type="InterPro" id="IPR006860">
    <property type="entry name" value="FecR"/>
</dbReference>
<evidence type="ECO:0000313" key="3">
    <source>
        <dbReference type="EMBL" id="OWQ92282.1"/>
    </source>
</evidence>
<dbReference type="Pfam" id="PF16220">
    <property type="entry name" value="DUF4880"/>
    <property type="match status" value="1"/>
</dbReference>
<organism evidence="3 4">
    <name type="scientific">Roseateles aquatilis</name>
    <dbReference type="NCBI Taxonomy" id="431061"/>
    <lineage>
        <taxon>Bacteria</taxon>
        <taxon>Pseudomonadati</taxon>
        <taxon>Pseudomonadota</taxon>
        <taxon>Betaproteobacteria</taxon>
        <taxon>Burkholderiales</taxon>
        <taxon>Sphaerotilaceae</taxon>
        <taxon>Roseateles</taxon>
    </lineage>
</organism>
<dbReference type="Gene3D" id="2.60.120.1440">
    <property type="match status" value="1"/>
</dbReference>
<keyword evidence="4" id="KW-1185">Reference proteome</keyword>
<dbReference type="PANTHER" id="PTHR30273">
    <property type="entry name" value="PERIPLASMIC SIGNAL SENSOR AND SIGMA FACTOR ACTIVATOR FECR-RELATED"/>
    <property type="match status" value="1"/>
</dbReference>
<dbReference type="InterPro" id="IPR032623">
    <property type="entry name" value="FecR_N"/>
</dbReference>
<reference evidence="3 4" key="1">
    <citation type="journal article" date="2008" name="Int. J. Syst. Evol. Microbiol.">
        <title>Description of Roseateles aquatilis sp. nov. and Roseateles terrae sp. nov., in the class Betaproteobacteria, and emended description of the genus Roseateles.</title>
        <authorList>
            <person name="Gomila M."/>
            <person name="Bowien B."/>
            <person name="Falsen E."/>
            <person name="Moore E.R."/>
            <person name="Lalucat J."/>
        </authorList>
    </citation>
    <scope>NUCLEOTIDE SEQUENCE [LARGE SCALE GENOMIC DNA]</scope>
    <source>
        <strain evidence="3 4">CCUG 48205</strain>
    </source>
</reference>
<proteinExistence type="predicted"/>
<sequence length="334" mass="35792">MPGPGGVNEAGDAAGLDARARAVEWFVLLASGNATVDDQRAWVAWREADPAHEAEWARVDRVQQMMAGVPAELASPALRRSGSTRRRQVLRSLGIGAIAGALGYGGWRGVRELGGAAWLADERTAPGEQRQVALEDGSVMTLNTATAVDVRFDAAWRALRLHEGEVLVETAAARGAPGAVDARPLIVDTRLGRVRALGTRFILRLDEHRLTVAVLQSAVETRDPSGRTLRVEAGQQLVVGAQGAGRVEALASEVDAWTYGSLVVDNARLIDVVAELSRYRRGHLGCDPRVSELRVSGAFPVTDVDRALSALVAALPVQIDRVNRFWTTVRPRGA</sequence>
<dbReference type="AlphaFoldDB" id="A0A246JI85"/>
<dbReference type="PANTHER" id="PTHR30273:SF2">
    <property type="entry name" value="PROTEIN FECR"/>
    <property type="match status" value="1"/>
</dbReference>
<evidence type="ECO:0000259" key="1">
    <source>
        <dbReference type="Pfam" id="PF04773"/>
    </source>
</evidence>
<dbReference type="GO" id="GO:0016989">
    <property type="term" value="F:sigma factor antagonist activity"/>
    <property type="evidence" value="ECO:0007669"/>
    <property type="project" value="TreeGrafter"/>
</dbReference>
<dbReference type="PIRSF" id="PIRSF018266">
    <property type="entry name" value="FecR"/>
    <property type="match status" value="1"/>
</dbReference>
<dbReference type="Proteomes" id="UP000197468">
    <property type="component" value="Unassembled WGS sequence"/>
</dbReference>
<feature type="domain" description="FecR N-terminal" evidence="2">
    <location>
        <begin position="21"/>
        <end position="61"/>
    </location>
</feature>
<accession>A0A246JI85</accession>
<gene>
    <name evidence="3" type="ORF">CDN99_08085</name>
</gene>
<dbReference type="InterPro" id="IPR012373">
    <property type="entry name" value="Ferrdict_sens_TM"/>
</dbReference>
<comment type="caution">
    <text evidence="3">The sequence shown here is derived from an EMBL/GenBank/DDBJ whole genome shotgun (WGS) entry which is preliminary data.</text>
</comment>